<dbReference type="InterPro" id="IPR018109">
    <property type="entry name" value="Folylpolyglutamate_synth_CS"/>
</dbReference>
<evidence type="ECO:0000256" key="2">
    <source>
        <dbReference type="ARBA" id="ARBA00004752"/>
    </source>
</evidence>
<keyword evidence="5 9" id="KW-0132">Cell division</keyword>
<dbReference type="SUPFAM" id="SSF51984">
    <property type="entry name" value="MurCD N-terminal domain"/>
    <property type="match status" value="1"/>
</dbReference>
<dbReference type="InterPro" id="IPR036565">
    <property type="entry name" value="Mur-like_cat_sf"/>
</dbReference>
<dbReference type="InterPro" id="IPR036615">
    <property type="entry name" value="Mur_ligase_C_dom_sf"/>
</dbReference>
<dbReference type="GO" id="GO:0071555">
    <property type="term" value="P:cell wall organization"/>
    <property type="evidence" value="ECO:0007669"/>
    <property type="project" value="UniProtKB-KW"/>
</dbReference>
<evidence type="ECO:0000256" key="9">
    <source>
        <dbReference type="HAMAP-Rule" id="MF_00639"/>
    </source>
</evidence>
<evidence type="ECO:0000313" key="13">
    <source>
        <dbReference type="EMBL" id="OHX66093.1"/>
    </source>
</evidence>
<evidence type="ECO:0000256" key="3">
    <source>
        <dbReference type="ARBA" id="ARBA00022490"/>
    </source>
</evidence>
<keyword evidence="8 9" id="KW-0131">Cell cycle</keyword>
<comment type="function">
    <text evidence="9 10">Cell wall formation. Catalyzes the addition of glutamate to the nucleotide precursor UDP-N-acetylmuramoyl-L-alanine (UMA).</text>
</comment>
<keyword evidence="14" id="KW-1185">Reference proteome</keyword>
<evidence type="ECO:0000256" key="8">
    <source>
        <dbReference type="ARBA" id="ARBA00023306"/>
    </source>
</evidence>
<dbReference type="Proteomes" id="UP000179797">
    <property type="component" value="Unassembled WGS sequence"/>
</dbReference>
<dbReference type="GO" id="GO:0051301">
    <property type="term" value="P:cell division"/>
    <property type="evidence" value="ECO:0007669"/>
    <property type="project" value="UniProtKB-KW"/>
</dbReference>
<keyword evidence="9 10" id="KW-0573">Peptidoglycan synthesis</keyword>
<dbReference type="RefSeq" id="WP_044218650.1">
    <property type="nucleotide sequence ID" value="NZ_JRYR02000001.1"/>
</dbReference>
<dbReference type="GO" id="GO:0005524">
    <property type="term" value="F:ATP binding"/>
    <property type="evidence" value="ECO:0007669"/>
    <property type="project" value="UniProtKB-UniRule"/>
</dbReference>
<keyword evidence="6 9" id="KW-0547">Nucleotide-binding</keyword>
<evidence type="ECO:0000256" key="4">
    <source>
        <dbReference type="ARBA" id="ARBA00022598"/>
    </source>
</evidence>
<dbReference type="Gene3D" id="3.40.1190.10">
    <property type="entry name" value="Mur-like, catalytic domain"/>
    <property type="match status" value="1"/>
</dbReference>
<evidence type="ECO:0000259" key="12">
    <source>
        <dbReference type="Pfam" id="PF08245"/>
    </source>
</evidence>
<sequence>MTKDKLLVLGAGESGIGAALLGLAQGFDVFVSDFGKIADDQKQLLNEQGIPFEEGSHDLAPKHPKIVVKSPGIPDTAPIIKELKSNNAKIYSEIEFAYQYTDAKIIAITGTNGKTTTTKLIYHLLKESGFNVGLAGNIGISFAKEVLQNNYDWYVLEISSFQLDDIETFAPDISLLLNITPDHLDRYNYDIDQYAKSKFRILENMSMKGVFIHSADDENINRHINKINIKPWALPFDHTFYHEQKLSIPFKGQSFTFDQLPLKGPHNEWNMSAAILAALSAGVDASDIQKALPSFIGEPHRLQFVKEVNGIKYINDSKATNVEAAFFALQSFDTPIIWIAGGTDKGNDYSLLHDAVERRVKSIVCLGVDNSKLLAAFGDQKVMFETESMKEAISLATQNADQGDIVLLSPACASFDLFKNYMDRGNHFIESVQNL</sequence>
<comment type="similarity">
    <text evidence="9">Belongs to the MurCDEF family.</text>
</comment>
<comment type="caution">
    <text evidence="13">The sequence shown here is derived from an EMBL/GenBank/DDBJ whole genome shotgun (WGS) entry which is preliminary data.</text>
</comment>
<dbReference type="InterPro" id="IPR004101">
    <property type="entry name" value="Mur_ligase_C"/>
</dbReference>
<evidence type="ECO:0000259" key="11">
    <source>
        <dbReference type="Pfam" id="PF02875"/>
    </source>
</evidence>
<dbReference type="GO" id="GO:0005737">
    <property type="term" value="C:cytoplasm"/>
    <property type="evidence" value="ECO:0007669"/>
    <property type="project" value="UniProtKB-SubCell"/>
</dbReference>
<dbReference type="GO" id="GO:0008360">
    <property type="term" value="P:regulation of cell shape"/>
    <property type="evidence" value="ECO:0007669"/>
    <property type="project" value="UniProtKB-KW"/>
</dbReference>
<feature type="domain" description="Mur ligase C-terminal" evidence="11">
    <location>
        <begin position="300"/>
        <end position="412"/>
    </location>
</feature>
<evidence type="ECO:0000313" key="14">
    <source>
        <dbReference type="Proteomes" id="UP000179797"/>
    </source>
</evidence>
<dbReference type="STRING" id="915059.NH26_06890"/>
<feature type="domain" description="Mur ligase central" evidence="12">
    <location>
        <begin position="108"/>
        <end position="278"/>
    </location>
</feature>
<evidence type="ECO:0000256" key="5">
    <source>
        <dbReference type="ARBA" id="ARBA00022618"/>
    </source>
</evidence>
<keyword evidence="7 9" id="KW-0067">ATP-binding</keyword>
<keyword evidence="9 10" id="KW-0961">Cell wall biogenesis/degradation</keyword>
<evidence type="ECO:0000256" key="7">
    <source>
        <dbReference type="ARBA" id="ARBA00022840"/>
    </source>
</evidence>
<dbReference type="EMBL" id="JRYR02000001">
    <property type="protein sequence ID" value="OHX66093.1"/>
    <property type="molecule type" value="Genomic_DNA"/>
</dbReference>
<dbReference type="NCBIfam" id="TIGR01087">
    <property type="entry name" value="murD"/>
    <property type="match status" value="1"/>
</dbReference>
<comment type="subcellular location">
    <subcellularLocation>
        <location evidence="1 9 10">Cytoplasm</location>
    </subcellularLocation>
</comment>
<dbReference type="Gene3D" id="3.90.190.20">
    <property type="entry name" value="Mur ligase, C-terminal domain"/>
    <property type="match status" value="1"/>
</dbReference>
<dbReference type="InterPro" id="IPR013221">
    <property type="entry name" value="Mur_ligase_cen"/>
</dbReference>
<name>A0A1S1YYT5_FLAPC</name>
<protein>
    <recommendedName>
        <fullName evidence="9 10">UDP-N-acetylmuramoylalanine--D-glutamate ligase</fullName>
        <ecNumber evidence="9 10">6.3.2.9</ecNumber>
    </recommendedName>
    <alternativeName>
        <fullName evidence="9">D-glutamic acid-adding enzyme</fullName>
    </alternativeName>
    <alternativeName>
        <fullName evidence="9">UDP-N-acetylmuramoyl-L-alanyl-D-glutamate synthetase</fullName>
    </alternativeName>
</protein>
<gene>
    <name evidence="9" type="primary">murD</name>
    <name evidence="13" type="ORF">NH26_06890</name>
</gene>
<dbReference type="PANTHER" id="PTHR43692">
    <property type="entry name" value="UDP-N-ACETYLMURAMOYLALANINE--D-GLUTAMATE LIGASE"/>
    <property type="match status" value="1"/>
</dbReference>
<dbReference type="GO" id="GO:0004326">
    <property type="term" value="F:tetrahydrofolylpolyglutamate synthase activity"/>
    <property type="evidence" value="ECO:0007669"/>
    <property type="project" value="InterPro"/>
</dbReference>
<dbReference type="Gene3D" id="3.40.50.720">
    <property type="entry name" value="NAD(P)-binding Rossmann-like Domain"/>
    <property type="match status" value="1"/>
</dbReference>
<dbReference type="Pfam" id="PF08245">
    <property type="entry name" value="Mur_ligase_M"/>
    <property type="match status" value="1"/>
</dbReference>
<dbReference type="AlphaFoldDB" id="A0A1S1YYT5"/>
<evidence type="ECO:0000256" key="1">
    <source>
        <dbReference type="ARBA" id="ARBA00004496"/>
    </source>
</evidence>
<dbReference type="HAMAP" id="MF_00639">
    <property type="entry name" value="MurD"/>
    <property type="match status" value="1"/>
</dbReference>
<proteinExistence type="inferred from homology"/>
<dbReference type="UniPathway" id="UPA00219"/>
<organism evidence="13 14">
    <name type="scientific">Flammeovirga pacifica</name>
    <dbReference type="NCBI Taxonomy" id="915059"/>
    <lineage>
        <taxon>Bacteria</taxon>
        <taxon>Pseudomonadati</taxon>
        <taxon>Bacteroidota</taxon>
        <taxon>Cytophagia</taxon>
        <taxon>Cytophagales</taxon>
        <taxon>Flammeovirgaceae</taxon>
        <taxon>Flammeovirga</taxon>
    </lineage>
</organism>
<dbReference type="PROSITE" id="PS01011">
    <property type="entry name" value="FOLYLPOLYGLU_SYNT_1"/>
    <property type="match status" value="1"/>
</dbReference>
<comment type="catalytic activity">
    <reaction evidence="9 10">
        <text>UDP-N-acetyl-alpha-D-muramoyl-L-alanine + D-glutamate + ATP = UDP-N-acetyl-alpha-D-muramoyl-L-alanyl-D-glutamate + ADP + phosphate + H(+)</text>
        <dbReference type="Rhea" id="RHEA:16429"/>
        <dbReference type="ChEBI" id="CHEBI:15378"/>
        <dbReference type="ChEBI" id="CHEBI:29986"/>
        <dbReference type="ChEBI" id="CHEBI:30616"/>
        <dbReference type="ChEBI" id="CHEBI:43474"/>
        <dbReference type="ChEBI" id="CHEBI:83898"/>
        <dbReference type="ChEBI" id="CHEBI:83900"/>
        <dbReference type="ChEBI" id="CHEBI:456216"/>
        <dbReference type="EC" id="6.3.2.9"/>
    </reaction>
</comment>
<keyword evidence="3 9" id="KW-0963">Cytoplasm</keyword>
<accession>A0A1S1YYT5</accession>
<reference evidence="13 14" key="1">
    <citation type="journal article" date="2012" name="Int. J. Syst. Evol. Microbiol.">
        <title>Flammeovirga pacifica sp. nov., isolated from deep-sea sediment.</title>
        <authorList>
            <person name="Xu H."/>
            <person name="Fu Y."/>
            <person name="Yang N."/>
            <person name="Ding Z."/>
            <person name="Lai Q."/>
            <person name="Zeng R."/>
        </authorList>
    </citation>
    <scope>NUCLEOTIDE SEQUENCE [LARGE SCALE GENOMIC DNA]</scope>
    <source>
        <strain evidence="14">DSM 24597 / LMG 26175 / WPAGA1</strain>
    </source>
</reference>
<keyword evidence="9 10" id="KW-0133">Cell shape</keyword>
<dbReference type="EC" id="6.3.2.9" evidence="9 10"/>
<feature type="binding site" evidence="9">
    <location>
        <begin position="110"/>
        <end position="116"/>
    </location>
    <ligand>
        <name>ATP</name>
        <dbReference type="ChEBI" id="CHEBI:30616"/>
    </ligand>
</feature>
<evidence type="ECO:0000256" key="10">
    <source>
        <dbReference type="RuleBase" id="RU003664"/>
    </source>
</evidence>
<keyword evidence="4 9" id="KW-0436">Ligase</keyword>
<dbReference type="InterPro" id="IPR005762">
    <property type="entry name" value="MurD"/>
</dbReference>
<dbReference type="GO" id="GO:0008764">
    <property type="term" value="F:UDP-N-acetylmuramoylalanine-D-glutamate ligase activity"/>
    <property type="evidence" value="ECO:0007669"/>
    <property type="project" value="UniProtKB-UniRule"/>
</dbReference>
<dbReference type="OrthoDB" id="9809796at2"/>
<dbReference type="Pfam" id="PF21377">
    <property type="entry name" value="MurD_N"/>
    <property type="match status" value="1"/>
</dbReference>
<dbReference type="PANTHER" id="PTHR43692:SF1">
    <property type="entry name" value="UDP-N-ACETYLMURAMOYLALANINE--D-GLUTAMATE LIGASE"/>
    <property type="match status" value="1"/>
</dbReference>
<dbReference type="SUPFAM" id="SSF53244">
    <property type="entry name" value="MurD-like peptide ligases, peptide-binding domain"/>
    <property type="match status" value="1"/>
</dbReference>
<dbReference type="SUPFAM" id="SSF53623">
    <property type="entry name" value="MurD-like peptide ligases, catalytic domain"/>
    <property type="match status" value="1"/>
</dbReference>
<comment type="pathway">
    <text evidence="2 9 10">Cell wall biogenesis; peptidoglycan biosynthesis.</text>
</comment>
<dbReference type="GO" id="GO:0009252">
    <property type="term" value="P:peptidoglycan biosynthetic process"/>
    <property type="evidence" value="ECO:0007669"/>
    <property type="project" value="UniProtKB-UniRule"/>
</dbReference>
<evidence type="ECO:0000256" key="6">
    <source>
        <dbReference type="ARBA" id="ARBA00022741"/>
    </source>
</evidence>
<dbReference type="Pfam" id="PF02875">
    <property type="entry name" value="Mur_ligase_C"/>
    <property type="match status" value="1"/>
</dbReference>